<comment type="similarity">
    <text evidence="1">Belongs to the 'GDXG' lipolytic enzyme family.</text>
</comment>
<dbReference type="AlphaFoldDB" id="A8FT15"/>
<dbReference type="EMBL" id="CP000821">
    <property type="protein sequence ID" value="ABV35988.1"/>
    <property type="molecule type" value="Genomic_DNA"/>
</dbReference>
<proteinExistence type="inferred from homology"/>
<keyword evidence="3" id="KW-0732">Signal</keyword>
<name>A8FT15_SHESH</name>
<organism evidence="5 6">
    <name type="scientific">Shewanella sediminis (strain HAW-EB3)</name>
    <dbReference type="NCBI Taxonomy" id="425104"/>
    <lineage>
        <taxon>Bacteria</taxon>
        <taxon>Pseudomonadati</taxon>
        <taxon>Pseudomonadota</taxon>
        <taxon>Gammaproteobacteria</taxon>
        <taxon>Alteromonadales</taxon>
        <taxon>Shewanellaceae</taxon>
        <taxon>Shewanella</taxon>
    </lineage>
</organism>
<dbReference type="InterPro" id="IPR050300">
    <property type="entry name" value="GDXG_lipolytic_enzyme"/>
</dbReference>
<evidence type="ECO:0000313" key="6">
    <source>
        <dbReference type="Proteomes" id="UP000002015"/>
    </source>
</evidence>
<dbReference type="PANTHER" id="PTHR48081">
    <property type="entry name" value="AB HYDROLASE SUPERFAMILY PROTEIN C4A8.06C"/>
    <property type="match status" value="1"/>
</dbReference>
<keyword evidence="6" id="KW-1185">Reference proteome</keyword>
<feature type="domain" description="Alpha/beta hydrolase fold-3" evidence="4">
    <location>
        <begin position="110"/>
        <end position="313"/>
    </location>
</feature>
<dbReference type="GO" id="GO:0004806">
    <property type="term" value="F:triacylglycerol lipase activity"/>
    <property type="evidence" value="ECO:0007669"/>
    <property type="project" value="TreeGrafter"/>
</dbReference>
<dbReference type="OrthoDB" id="9806180at2"/>
<dbReference type="eggNOG" id="COG0657">
    <property type="taxonomic scope" value="Bacteria"/>
</dbReference>
<dbReference type="SUPFAM" id="SSF53474">
    <property type="entry name" value="alpha/beta-Hydrolases"/>
    <property type="match status" value="1"/>
</dbReference>
<dbReference type="KEGG" id="sse:Ssed_1377"/>
<dbReference type="Pfam" id="PF07859">
    <property type="entry name" value="Abhydrolase_3"/>
    <property type="match status" value="1"/>
</dbReference>
<protein>
    <submittedName>
        <fullName evidence="5">Esterase/lipase-like protein</fullName>
    </submittedName>
</protein>
<sequence precursor="true">MKIKTWVLSLSLLSAATMANDFYVPSTISIEGQEFLTENFSHELRNASVIPEGMDTKGWKQLQVLSDEQVQPLNDAAMAIYKPIINETSIAGVPVVDIKPQGWKDNGKVLVYTHGGAYVAYTAKSSLASSVPVAADTGLRVISVDYTLAPHAKYDTITDQVITVIQGLTKQGYKMSDIAIYGDSAGGGLAAGSVLKMRDLGMELPAAVVLWSPWSDITDTGDSYHTLKDADPLYLYDLLLRPSAEAYAAKKDQKHPYVSPVYGDYSKPFPSTLIQAGTKELFLSNAVRLYQAIDSNGGEAKLDIYEGMWHVFQAFSFNIPEAKLARKKMATFLDEKLDTQG</sequence>
<evidence type="ECO:0000259" key="4">
    <source>
        <dbReference type="Pfam" id="PF07859"/>
    </source>
</evidence>
<dbReference type="ESTHER" id="shesh-a8ft15">
    <property type="family name" value="GTSAGmotif"/>
</dbReference>
<dbReference type="InterPro" id="IPR013094">
    <property type="entry name" value="AB_hydrolase_3"/>
</dbReference>
<feature type="chain" id="PRO_5002722288" evidence="3">
    <location>
        <begin position="20"/>
        <end position="341"/>
    </location>
</feature>
<dbReference type="InterPro" id="IPR029058">
    <property type="entry name" value="AB_hydrolase_fold"/>
</dbReference>
<reference evidence="5 6" key="1">
    <citation type="submission" date="2007-08" db="EMBL/GenBank/DDBJ databases">
        <title>Complete sequence of Shewanella sediminis HAW-EB3.</title>
        <authorList>
            <consortium name="US DOE Joint Genome Institute"/>
            <person name="Copeland A."/>
            <person name="Lucas S."/>
            <person name="Lapidus A."/>
            <person name="Barry K."/>
            <person name="Glavina del Rio T."/>
            <person name="Dalin E."/>
            <person name="Tice H."/>
            <person name="Pitluck S."/>
            <person name="Chertkov O."/>
            <person name="Brettin T."/>
            <person name="Bruce D."/>
            <person name="Detter J.C."/>
            <person name="Han C."/>
            <person name="Schmutz J."/>
            <person name="Larimer F."/>
            <person name="Land M."/>
            <person name="Hauser L."/>
            <person name="Kyrpides N."/>
            <person name="Kim E."/>
            <person name="Zhao J.-S."/>
            <person name="Richardson P."/>
        </authorList>
    </citation>
    <scope>NUCLEOTIDE SEQUENCE [LARGE SCALE GENOMIC DNA]</scope>
    <source>
        <strain evidence="5 6">HAW-EB3</strain>
    </source>
</reference>
<accession>A8FT15</accession>
<dbReference type="RefSeq" id="WP_012141724.1">
    <property type="nucleotide sequence ID" value="NC_009831.1"/>
</dbReference>
<dbReference type="Gene3D" id="3.40.50.1820">
    <property type="entry name" value="alpha/beta hydrolase"/>
    <property type="match status" value="1"/>
</dbReference>
<feature type="signal peptide" evidence="3">
    <location>
        <begin position="1"/>
        <end position="19"/>
    </location>
</feature>
<dbReference type="HOGENOM" id="CLU_012494_13_1_6"/>
<evidence type="ECO:0000256" key="2">
    <source>
        <dbReference type="ARBA" id="ARBA00022801"/>
    </source>
</evidence>
<gene>
    <name evidence="5" type="ordered locus">Ssed_1377</name>
</gene>
<evidence type="ECO:0000256" key="1">
    <source>
        <dbReference type="ARBA" id="ARBA00010515"/>
    </source>
</evidence>
<dbReference type="STRING" id="425104.Ssed_1377"/>
<evidence type="ECO:0000256" key="3">
    <source>
        <dbReference type="SAM" id="SignalP"/>
    </source>
</evidence>
<evidence type="ECO:0000313" key="5">
    <source>
        <dbReference type="EMBL" id="ABV35988.1"/>
    </source>
</evidence>
<dbReference type="PANTHER" id="PTHR48081:SF30">
    <property type="entry name" value="ACETYL-HYDROLASE LIPR-RELATED"/>
    <property type="match status" value="1"/>
</dbReference>
<dbReference type="Proteomes" id="UP000002015">
    <property type="component" value="Chromosome"/>
</dbReference>
<keyword evidence="2" id="KW-0378">Hydrolase</keyword>